<evidence type="ECO:0000256" key="4">
    <source>
        <dbReference type="ARBA" id="ARBA00022540"/>
    </source>
</evidence>
<evidence type="ECO:0000313" key="11">
    <source>
        <dbReference type="Proteomes" id="UP000239649"/>
    </source>
</evidence>
<dbReference type="Gene3D" id="2.160.10.10">
    <property type="entry name" value="Hexapeptide repeat proteins"/>
    <property type="match status" value="1"/>
</dbReference>
<dbReference type="AlphaFoldDB" id="A0A2P6VKW1"/>
<dbReference type="STRING" id="554055.A0A2P6VKW1"/>
<dbReference type="GO" id="GO:0031369">
    <property type="term" value="F:translation initiation factor binding"/>
    <property type="evidence" value="ECO:0007669"/>
    <property type="project" value="InterPro"/>
</dbReference>
<protein>
    <recommendedName>
        <fullName evidence="6">Translation initiation factor eIF2B subunit epsilon</fullName>
    </recommendedName>
    <alternativeName>
        <fullName evidence="7">eIF2B GDP-GTP exchange factor subunit epsilon</fullName>
    </alternativeName>
</protein>
<evidence type="ECO:0000256" key="2">
    <source>
        <dbReference type="ARBA" id="ARBA00007878"/>
    </source>
</evidence>
<dbReference type="CDD" id="cd11558">
    <property type="entry name" value="W2_eIF2B_epsilon"/>
    <property type="match status" value="1"/>
</dbReference>
<dbReference type="GO" id="GO:0005851">
    <property type="term" value="C:eukaryotic translation initiation factor 2B complex"/>
    <property type="evidence" value="ECO:0007669"/>
    <property type="project" value="TreeGrafter"/>
</dbReference>
<dbReference type="OrthoDB" id="424572at2759"/>
<evidence type="ECO:0000256" key="7">
    <source>
        <dbReference type="ARBA" id="ARBA00044345"/>
    </source>
</evidence>
<keyword evidence="11" id="KW-1185">Reference proteome</keyword>
<comment type="subunit">
    <text evidence="8">Component of the translation initiation factor 2B (eIF2B) complex which is a heterodecamer of two sets of five different subunits: alpha, beta, gamma, delta and epsilon. Subunits alpha, beta and delta comprise a regulatory subcomplex and subunits epsilon and gamma comprise a catalytic subcomplex. Within the complex, the hexameric regulatory complex resides at the center, with the two heterodimeric catalytic subcomplexes bound on opposite sides.</text>
</comment>
<comment type="caution">
    <text evidence="10">The sequence shown here is derived from an EMBL/GenBank/DDBJ whole genome shotgun (WGS) entry which is preliminary data.</text>
</comment>
<dbReference type="SMART" id="SM00515">
    <property type="entry name" value="eIF5C"/>
    <property type="match status" value="1"/>
</dbReference>
<keyword evidence="5" id="KW-0648">Protein biosynthesis</keyword>
<dbReference type="SUPFAM" id="SSF51161">
    <property type="entry name" value="Trimeric LpxA-like enzymes"/>
    <property type="match status" value="1"/>
</dbReference>
<gene>
    <name evidence="10" type="ORF">C2E20_2134</name>
</gene>
<dbReference type="SUPFAM" id="SSF48371">
    <property type="entry name" value="ARM repeat"/>
    <property type="match status" value="1"/>
</dbReference>
<dbReference type="InterPro" id="IPR051956">
    <property type="entry name" value="eIF2B_epsilon"/>
</dbReference>
<comment type="subcellular location">
    <subcellularLocation>
        <location evidence="1">Cytoplasm</location>
        <location evidence="1">Cytosol</location>
    </subcellularLocation>
</comment>
<dbReference type="Pfam" id="PF25084">
    <property type="entry name" value="LbH_EIF2B"/>
    <property type="match status" value="1"/>
</dbReference>
<dbReference type="PANTHER" id="PTHR45887">
    <property type="entry name" value="TRANSLATION INITIATION FACTOR EIF-2B SUBUNIT EPSILON"/>
    <property type="match status" value="1"/>
</dbReference>
<dbReference type="GO" id="GO:0005085">
    <property type="term" value="F:guanyl-nucleotide exchange factor activity"/>
    <property type="evidence" value="ECO:0007669"/>
    <property type="project" value="InterPro"/>
</dbReference>
<dbReference type="PROSITE" id="PS51363">
    <property type="entry name" value="W2"/>
    <property type="match status" value="1"/>
</dbReference>
<evidence type="ECO:0000256" key="6">
    <source>
        <dbReference type="ARBA" id="ARBA00044144"/>
    </source>
</evidence>
<keyword evidence="3" id="KW-0963">Cytoplasm</keyword>
<dbReference type="Gene3D" id="3.90.550.10">
    <property type="entry name" value="Spore Coat Polysaccharide Biosynthesis Protein SpsA, Chain A"/>
    <property type="match status" value="1"/>
</dbReference>
<dbReference type="InterPro" id="IPR029044">
    <property type="entry name" value="Nucleotide-diphossugar_trans"/>
</dbReference>
<proteinExistence type="inferred from homology"/>
<dbReference type="InterPro" id="IPR003307">
    <property type="entry name" value="W2_domain"/>
</dbReference>
<dbReference type="InterPro" id="IPR016024">
    <property type="entry name" value="ARM-type_fold"/>
</dbReference>
<organism evidence="10 11">
    <name type="scientific">Micractinium conductrix</name>
    <dbReference type="NCBI Taxonomy" id="554055"/>
    <lineage>
        <taxon>Eukaryota</taxon>
        <taxon>Viridiplantae</taxon>
        <taxon>Chlorophyta</taxon>
        <taxon>core chlorophytes</taxon>
        <taxon>Trebouxiophyceae</taxon>
        <taxon>Chlorellales</taxon>
        <taxon>Chlorellaceae</taxon>
        <taxon>Chlorella clade</taxon>
        <taxon>Micractinium</taxon>
    </lineage>
</organism>
<dbReference type="InterPro" id="IPR011004">
    <property type="entry name" value="Trimer_LpxA-like_sf"/>
</dbReference>
<evidence type="ECO:0000259" key="9">
    <source>
        <dbReference type="PROSITE" id="PS51363"/>
    </source>
</evidence>
<dbReference type="Pfam" id="PF02020">
    <property type="entry name" value="W2"/>
    <property type="match status" value="1"/>
</dbReference>
<dbReference type="SUPFAM" id="SSF53448">
    <property type="entry name" value="Nucleotide-diphospho-sugar transferases"/>
    <property type="match status" value="1"/>
</dbReference>
<dbReference type="InterPro" id="IPR044123">
    <property type="entry name" value="W2_eIF2B_epsilon"/>
</dbReference>
<evidence type="ECO:0000256" key="1">
    <source>
        <dbReference type="ARBA" id="ARBA00004514"/>
    </source>
</evidence>
<accession>A0A2P6VKW1</accession>
<dbReference type="Proteomes" id="UP000239649">
    <property type="component" value="Unassembled WGS sequence"/>
</dbReference>
<feature type="domain" description="W2" evidence="9">
    <location>
        <begin position="507"/>
        <end position="710"/>
    </location>
</feature>
<keyword evidence="4 10" id="KW-0396">Initiation factor</keyword>
<dbReference type="GO" id="GO:0003743">
    <property type="term" value="F:translation initiation factor activity"/>
    <property type="evidence" value="ECO:0007669"/>
    <property type="project" value="UniProtKB-KW"/>
</dbReference>
<evidence type="ECO:0000256" key="3">
    <source>
        <dbReference type="ARBA" id="ARBA00022490"/>
    </source>
</evidence>
<comment type="similarity">
    <text evidence="2">Belongs to the eIF-2B gamma/epsilon subunits family.</text>
</comment>
<dbReference type="EMBL" id="LHPF02000004">
    <property type="protein sequence ID" value="PSC74700.1"/>
    <property type="molecule type" value="Genomic_DNA"/>
</dbReference>
<name>A0A2P6VKW1_9CHLO</name>
<dbReference type="Gene3D" id="1.25.40.180">
    <property type="match status" value="1"/>
</dbReference>
<reference evidence="10 11" key="1">
    <citation type="journal article" date="2018" name="Plant J.">
        <title>Genome sequences of Chlorella sorokiniana UTEX 1602 and Micractinium conductrix SAG 241.80: implications to maltose excretion by a green alga.</title>
        <authorList>
            <person name="Arriola M.B."/>
            <person name="Velmurugan N."/>
            <person name="Zhang Y."/>
            <person name="Plunkett M.H."/>
            <person name="Hondzo H."/>
            <person name="Barney B.M."/>
        </authorList>
    </citation>
    <scope>NUCLEOTIDE SEQUENCE [LARGE SCALE GENOMIC DNA]</scope>
    <source>
        <strain evidence="10 11">SAG 241.80</strain>
    </source>
</reference>
<sequence length="714" mass="76409">MQAVVLLGQHPALLPLAPSDGALLPVGGYPTIELTLRWLESAVSEIYVVTAGQADALTAYLQRAGWAGPARRGAAVHVVVAPGCTTEGEALRFVEQKDVIKSDFVLLSGSLLGNADLRPAMAAHLARRAADRQAIMTLLLHGGTLPPGEPGDCCLTVLDPLNQQLLRLEQGARTGSGGATLGTHIMGERNSVVVRLGVRLANIYICAPEVLVLLSDNFDYQSLTGDLVPGVLSEQELGSTLFVHELARGYVERISTASAYSGVVEDVVGRWAYPWVPDNSGDPQDLCRFNRGVYVDGTAAVASGARLSKGSMVGRGSIVEAGACLERSIVGAECHIGRGVALQGSCLHSGVRVDDNCRVSSTVLAEQVVVRSHARVETGVILAKRVVVDTAHCVPAGMHVSLAQHRTGSSVASDDELEWQEADDAQLAAAEAAAAALAAGGIPEAALNFDEHAVGPFGAGYAWAAAGSDSVGAQLPLLAGNQSPGSECDSEAEEFTKEVLGAEEPGLEEQSQGADQFNREVAETFLRCVKERISHDNAVIELNGLKIAEDRTFADCARYIFTTMLSLCLPAGPATRPEYRSLFPEGKVDPSSKEGCMELLRRINAQLRAWKALMQRFLRNSDDQVELLLTFEEYCEEEGDFSSGENGSVFAPLFPQVVKLCYDQDLLSEEAILDWAHEKEHAGEEDRRFVDMCADLLAWLEDAEEESSEEEDSE</sequence>
<evidence type="ECO:0000313" key="10">
    <source>
        <dbReference type="EMBL" id="PSC74700.1"/>
    </source>
</evidence>
<evidence type="ECO:0000256" key="8">
    <source>
        <dbReference type="ARBA" id="ARBA00046432"/>
    </source>
</evidence>
<dbReference type="InterPro" id="IPR056764">
    <property type="entry name" value="LbH_EIF2B3/5"/>
</dbReference>
<dbReference type="PANTHER" id="PTHR45887:SF1">
    <property type="entry name" value="TRANSLATION INITIATION FACTOR EIF-2B SUBUNIT EPSILON"/>
    <property type="match status" value="1"/>
</dbReference>
<evidence type="ECO:0000256" key="5">
    <source>
        <dbReference type="ARBA" id="ARBA00022917"/>
    </source>
</evidence>